<evidence type="ECO:0000256" key="14">
    <source>
        <dbReference type="SAM" id="MobiDB-lite"/>
    </source>
</evidence>
<sequence length="308" mass="34454">VLFALNQTLLQHEGIRAGSLQGSFTTEDLITHYNCGDLSHIIFNHDTSQLPHFINSSLPAHDRTTALQIDSYFRRELIYKRNERMARRVSALLQRNPNQTFFFAFGAGHFLGNHSVLELLRQEGYEIVHVHPDHPEPDTGSKPAEDSEDTDPSTSSTDSWMTGSPDTELELEEPQDMPGLGGEELPHILLPDSLSQLEEFGRHKRPRKTHRGHGRPRLFSDLWVRIGDSTTPPPSVRIVNGYVTMEPPLTHQEQHRRTESSVTEEHPAPASPSSPAPIPRSAQSASVHSALTPSCILAWLLSHMLLTS</sequence>
<evidence type="ECO:0000256" key="7">
    <source>
        <dbReference type="ARBA" id="ARBA00022729"/>
    </source>
</evidence>
<dbReference type="AlphaFoldDB" id="A0AAD9FBH4"/>
<keyword evidence="13" id="KW-0879">Wnt signaling pathway</keyword>
<evidence type="ECO:0000256" key="11">
    <source>
        <dbReference type="ARBA" id="ARBA00023136"/>
    </source>
</evidence>
<comment type="caution">
    <text evidence="15">The sequence shown here is derived from an EMBL/GenBank/DDBJ whole genome shotgun (WGS) entry which is preliminary data.</text>
</comment>
<name>A0AAD9FBH4_DISEL</name>
<proteinExistence type="inferred from homology"/>
<feature type="compositionally biased region" description="Pro residues" evidence="14">
    <location>
        <begin position="269"/>
        <end position="278"/>
    </location>
</feature>
<dbReference type="GO" id="GO:0005886">
    <property type="term" value="C:plasma membrane"/>
    <property type="evidence" value="ECO:0007669"/>
    <property type="project" value="UniProtKB-SubCell"/>
</dbReference>
<evidence type="ECO:0000256" key="6">
    <source>
        <dbReference type="ARBA" id="ARBA00022723"/>
    </source>
</evidence>
<evidence type="ECO:0000256" key="2">
    <source>
        <dbReference type="ARBA" id="ARBA00004479"/>
    </source>
</evidence>
<gene>
    <name evidence="15" type="ORF">KUDE01_015862</name>
</gene>
<evidence type="ECO:0000256" key="9">
    <source>
        <dbReference type="ARBA" id="ARBA00022989"/>
    </source>
</evidence>
<comment type="subcellular location">
    <subcellularLocation>
        <location evidence="13">Cell membrane</location>
        <topology evidence="13">Single-pass type I membrane protein</topology>
    </subcellularLocation>
    <subcellularLocation>
        <location evidence="2">Membrane</location>
        <topology evidence="2">Single-pass type I membrane protein</topology>
    </subcellularLocation>
</comment>
<keyword evidence="7 13" id="KW-0732">Signal</keyword>
<protein>
    <recommendedName>
        <fullName evidence="13">Metalloprotease TIKI</fullName>
        <ecNumber evidence="13">3.4.-.-</ecNumber>
    </recommendedName>
    <alternativeName>
        <fullName evidence="13">TRAB domain-containing protein 2</fullName>
    </alternativeName>
</protein>
<comment type="similarity">
    <text evidence="3 13">Belongs to the TIKI family.</text>
</comment>
<dbReference type="InterPro" id="IPR040230">
    <property type="entry name" value="TIKI1/2-like"/>
</dbReference>
<evidence type="ECO:0000313" key="16">
    <source>
        <dbReference type="Proteomes" id="UP001228049"/>
    </source>
</evidence>
<evidence type="ECO:0000256" key="12">
    <source>
        <dbReference type="ARBA" id="ARBA00023180"/>
    </source>
</evidence>
<feature type="compositionally biased region" description="Basic and acidic residues" evidence="14">
    <location>
        <begin position="252"/>
        <end position="267"/>
    </location>
</feature>
<evidence type="ECO:0000256" key="5">
    <source>
        <dbReference type="ARBA" id="ARBA00022692"/>
    </source>
</evidence>
<keyword evidence="4 13" id="KW-0645">Protease</keyword>
<accession>A0AAD9FBH4</accession>
<dbReference type="GO" id="GO:0046872">
    <property type="term" value="F:metal ion binding"/>
    <property type="evidence" value="ECO:0007669"/>
    <property type="project" value="UniProtKB-UniRule"/>
</dbReference>
<comment type="function">
    <text evidence="13">Metalloprotease that acts as a negative regulator of the Wnt signaling pathway by mediating the cleavage of the N-terminal residues of a subset of Wnt proteins. Following cleavage, Wnt proteins become oxidized and form large disulfide-bond oligomers, leading to their inactivation.</text>
</comment>
<evidence type="ECO:0000256" key="3">
    <source>
        <dbReference type="ARBA" id="ARBA00008261"/>
    </source>
</evidence>
<keyword evidence="11" id="KW-0472">Membrane</keyword>
<feature type="non-terminal residue" evidence="15">
    <location>
        <position position="1"/>
    </location>
</feature>
<keyword evidence="13" id="KW-1003">Cell membrane</keyword>
<dbReference type="EMBL" id="JASDAP010000009">
    <property type="protein sequence ID" value="KAK1896317.1"/>
    <property type="molecule type" value="Genomic_DNA"/>
</dbReference>
<comment type="cofactor">
    <cofactor evidence="1">
        <name>Co(2+)</name>
        <dbReference type="ChEBI" id="CHEBI:48828"/>
    </cofactor>
</comment>
<organism evidence="15 16">
    <name type="scientific">Dissostichus eleginoides</name>
    <name type="common">Patagonian toothfish</name>
    <name type="synonym">Dissostichus amissus</name>
    <dbReference type="NCBI Taxonomy" id="100907"/>
    <lineage>
        <taxon>Eukaryota</taxon>
        <taxon>Metazoa</taxon>
        <taxon>Chordata</taxon>
        <taxon>Craniata</taxon>
        <taxon>Vertebrata</taxon>
        <taxon>Euteleostomi</taxon>
        <taxon>Actinopterygii</taxon>
        <taxon>Neopterygii</taxon>
        <taxon>Teleostei</taxon>
        <taxon>Neoteleostei</taxon>
        <taxon>Acanthomorphata</taxon>
        <taxon>Eupercaria</taxon>
        <taxon>Perciformes</taxon>
        <taxon>Notothenioidei</taxon>
        <taxon>Nototheniidae</taxon>
        <taxon>Dissostichus</taxon>
    </lineage>
</organism>
<keyword evidence="6 13" id="KW-0479">Metal-binding</keyword>
<feature type="region of interest" description="Disordered" evidence="14">
    <location>
        <begin position="246"/>
        <end position="285"/>
    </location>
</feature>
<dbReference type="GO" id="GO:0017147">
    <property type="term" value="F:Wnt-protein binding"/>
    <property type="evidence" value="ECO:0007669"/>
    <property type="project" value="TreeGrafter"/>
</dbReference>
<keyword evidence="12" id="KW-0325">Glycoprotein</keyword>
<dbReference type="InterPro" id="IPR002816">
    <property type="entry name" value="TraB/PrgY/GumN_fam"/>
</dbReference>
<evidence type="ECO:0000256" key="4">
    <source>
        <dbReference type="ARBA" id="ARBA00022670"/>
    </source>
</evidence>
<dbReference type="EC" id="3.4.-.-" evidence="13"/>
<feature type="region of interest" description="Disordered" evidence="14">
    <location>
        <begin position="130"/>
        <end position="185"/>
    </location>
</feature>
<evidence type="ECO:0000256" key="10">
    <source>
        <dbReference type="ARBA" id="ARBA00023049"/>
    </source>
</evidence>
<dbReference type="GO" id="GO:0016055">
    <property type="term" value="P:Wnt signaling pathway"/>
    <property type="evidence" value="ECO:0007669"/>
    <property type="project" value="UniProtKB-KW"/>
</dbReference>
<dbReference type="GO" id="GO:0030178">
    <property type="term" value="P:negative regulation of Wnt signaling pathway"/>
    <property type="evidence" value="ECO:0007669"/>
    <property type="project" value="UniProtKB-UniRule"/>
</dbReference>
<dbReference type="PANTHER" id="PTHR31120">
    <property type="entry name" value="METALLOPROTEASE TIKI"/>
    <property type="match status" value="1"/>
</dbReference>
<keyword evidence="16" id="KW-1185">Reference proteome</keyword>
<feature type="compositionally biased region" description="Basic and acidic residues" evidence="14">
    <location>
        <begin position="130"/>
        <end position="145"/>
    </location>
</feature>
<comment type="cofactor">
    <cofactor evidence="13">
        <name>Mn(2+)</name>
        <dbReference type="ChEBI" id="CHEBI:29035"/>
    </cofactor>
    <cofactor evidence="13">
        <name>Co(2+)</name>
        <dbReference type="ChEBI" id="CHEBI:48828"/>
    </cofactor>
    <text evidence="13">Divalent metal cations. Mn(2+) or Co(2+).</text>
</comment>
<reference evidence="15" key="1">
    <citation type="submission" date="2023-04" db="EMBL/GenBank/DDBJ databases">
        <title>Chromosome-level genome of Chaenocephalus aceratus.</title>
        <authorList>
            <person name="Park H."/>
        </authorList>
    </citation>
    <scope>NUCLEOTIDE SEQUENCE</scope>
    <source>
        <strain evidence="15">DE</strain>
        <tissue evidence="15">Muscle</tissue>
    </source>
</reference>
<keyword evidence="10 13" id="KW-0482">Metalloprotease</keyword>
<keyword evidence="5" id="KW-0812">Transmembrane</keyword>
<dbReference type="GO" id="GO:0031090">
    <property type="term" value="C:organelle membrane"/>
    <property type="evidence" value="ECO:0007669"/>
    <property type="project" value="TreeGrafter"/>
</dbReference>
<dbReference type="PANTHER" id="PTHR31120:SF8">
    <property type="entry name" value="METALLOPROTEASE TIKI2"/>
    <property type="match status" value="1"/>
</dbReference>
<dbReference type="Pfam" id="PF01963">
    <property type="entry name" value="TraB_PrgY_gumN"/>
    <property type="match status" value="1"/>
</dbReference>
<keyword evidence="9" id="KW-1133">Transmembrane helix</keyword>
<keyword evidence="8 13" id="KW-0378">Hydrolase</keyword>
<evidence type="ECO:0000256" key="8">
    <source>
        <dbReference type="ARBA" id="ARBA00022801"/>
    </source>
</evidence>
<dbReference type="GO" id="GO:0004222">
    <property type="term" value="F:metalloendopeptidase activity"/>
    <property type="evidence" value="ECO:0007669"/>
    <property type="project" value="UniProtKB-UniRule"/>
</dbReference>
<evidence type="ECO:0000313" key="15">
    <source>
        <dbReference type="EMBL" id="KAK1896317.1"/>
    </source>
</evidence>
<evidence type="ECO:0000256" key="13">
    <source>
        <dbReference type="RuleBase" id="RU369069"/>
    </source>
</evidence>
<dbReference type="GO" id="GO:0006508">
    <property type="term" value="P:proteolysis"/>
    <property type="evidence" value="ECO:0007669"/>
    <property type="project" value="UniProtKB-KW"/>
</dbReference>
<evidence type="ECO:0000256" key="1">
    <source>
        <dbReference type="ARBA" id="ARBA00001941"/>
    </source>
</evidence>
<dbReference type="Proteomes" id="UP001228049">
    <property type="component" value="Unassembled WGS sequence"/>
</dbReference>